<keyword evidence="2" id="KW-0677">Repeat</keyword>
<dbReference type="SMART" id="SM00191">
    <property type="entry name" value="Int_alpha"/>
    <property type="match status" value="2"/>
</dbReference>
<feature type="chain" id="PRO_5032419509" description="FG-GAP repeat protein" evidence="4">
    <location>
        <begin position="35"/>
        <end position="457"/>
    </location>
</feature>
<feature type="signal peptide" evidence="4">
    <location>
        <begin position="1"/>
        <end position="34"/>
    </location>
</feature>
<evidence type="ECO:0000313" key="6">
    <source>
        <dbReference type="Proteomes" id="UP000550401"/>
    </source>
</evidence>
<dbReference type="InterPro" id="IPR013519">
    <property type="entry name" value="Int_alpha_beta-p"/>
</dbReference>
<evidence type="ECO:0000256" key="4">
    <source>
        <dbReference type="SAM" id="SignalP"/>
    </source>
</evidence>
<dbReference type="RefSeq" id="WP_182531697.1">
    <property type="nucleotide sequence ID" value="NZ_JACGXL010000004.1"/>
</dbReference>
<dbReference type="EMBL" id="JACGXL010000004">
    <property type="protein sequence ID" value="MBA8888660.1"/>
    <property type="molecule type" value="Genomic_DNA"/>
</dbReference>
<dbReference type="SUPFAM" id="SSF69318">
    <property type="entry name" value="Integrin alpha N-terminal domain"/>
    <property type="match status" value="1"/>
</dbReference>
<dbReference type="AlphaFoldDB" id="A0A839F6H2"/>
<dbReference type="Pfam" id="PF14312">
    <property type="entry name" value="FG-GAP_2"/>
    <property type="match status" value="2"/>
</dbReference>
<evidence type="ECO:0000256" key="1">
    <source>
        <dbReference type="ARBA" id="ARBA00022729"/>
    </source>
</evidence>
<keyword evidence="6" id="KW-1185">Reference proteome</keyword>
<dbReference type="InterPro" id="IPR028994">
    <property type="entry name" value="Integrin_alpha_N"/>
</dbReference>
<organism evidence="5 6">
    <name type="scientific">Dokdonella fugitiva</name>
    <dbReference type="NCBI Taxonomy" id="328517"/>
    <lineage>
        <taxon>Bacteria</taxon>
        <taxon>Pseudomonadati</taxon>
        <taxon>Pseudomonadota</taxon>
        <taxon>Gammaproteobacteria</taxon>
        <taxon>Lysobacterales</taxon>
        <taxon>Rhodanobacteraceae</taxon>
        <taxon>Dokdonella</taxon>
    </lineage>
</organism>
<dbReference type="PANTHER" id="PTHR36220:SF1">
    <property type="entry name" value="GAMMA TUBULIN COMPLEX COMPONENT C-TERMINAL DOMAIN-CONTAINING PROTEIN"/>
    <property type="match status" value="1"/>
</dbReference>
<evidence type="ECO:0000313" key="5">
    <source>
        <dbReference type="EMBL" id="MBA8888660.1"/>
    </source>
</evidence>
<gene>
    <name evidence="5" type="ORF">FHW12_002893</name>
</gene>
<protein>
    <recommendedName>
        <fullName evidence="7">FG-GAP repeat protein</fullName>
    </recommendedName>
</protein>
<keyword evidence="1 4" id="KW-0732">Signal</keyword>
<evidence type="ECO:0000256" key="3">
    <source>
        <dbReference type="ARBA" id="ARBA00023180"/>
    </source>
</evidence>
<reference evidence="5 6" key="1">
    <citation type="submission" date="2020-07" db="EMBL/GenBank/DDBJ databases">
        <title>Genomic Encyclopedia of Type Strains, Phase IV (KMG-V): Genome sequencing to study the core and pangenomes of soil and plant-associated prokaryotes.</title>
        <authorList>
            <person name="Whitman W."/>
        </authorList>
    </citation>
    <scope>NUCLEOTIDE SEQUENCE [LARGE SCALE GENOMIC DNA]</scope>
    <source>
        <strain evidence="5 6">RH2WT43</strain>
    </source>
</reference>
<dbReference type="Gene3D" id="2.130.10.130">
    <property type="entry name" value="Integrin alpha, N-terminal"/>
    <property type="match status" value="1"/>
</dbReference>
<dbReference type="InterPro" id="IPR013517">
    <property type="entry name" value="FG-GAP"/>
</dbReference>
<accession>A0A839F6H2</accession>
<dbReference type="PANTHER" id="PTHR36220">
    <property type="entry name" value="UNNAMED PRODUCT"/>
    <property type="match status" value="1"/>
</dbReference>
<sequence>MSQRSRFGIPCTRRARARKRCSSFASLGACLVLAAQGPSAWASSFEWIELDTIMPLQPQAGAQFGAALAADALQLAIGEPRASVNGVSVAGRVAVRRFAGGPQASVIPDVLHAGGLFGAALSVQGDVLRVGEPGNPTNGADAGAISQYDYHADSQHWLWSGTGFSLAGDRFGTSLAQDDPWRVDSRPGSPAFAGGYVMVTQLAGMADVQFIAEPGGVAGDAFGASLAIHRGAAGEPDLLVIGAPRRDLGAGATDAGAAYVFANATHTATGWVQVAYLTPPSPHDQDFFGSSVAVAASRVVVGAPGRDKSAAPPAGNAGAVFVCEPDGAGGWQQAQEIVLADAATGDALGSSVAYDAASDRVFGGAPFRVHTVFGGTGATGGVIVAQRICLFTSCGWAPIRELYSHDQPSIGQQAGRAIAVVGDRLFVGAPNYDHATDVNSGRVLAFVADDIFADGFE</sequence>
<dbReference type="PROSITE" id="PS51470">
    <property type="entry name" value="FG_GAP"/>
    <property type="match status" value="1"/>
</dbReference>
<evidence type="ECO:0000256" key="2">
    <source>
        <dbReference type="ARBA" id="ARBA00022737"/>
    </source>
</evidence>
<dbReference type="Proteomes" id="UP000550401">
    <property type="component" value="Unassembled WGS sequence"/>
</dbReference>
<comment type="caution">
    <text evidence="5">The sequence shown here is derived from an EMBL/GenBank/DDBJ whole genome shotgun (WGS) entry which is preliminary data.</text>
</comment>
<proteinExistence type="predicted"/>
<keyword evidence="3" id="KW-0325">Glycoprotein</keyword>
<name>A0A839F6H2_9GAMM</name>
<evidence type="ECO:0008006" key="7">
    <source>
        <dbReference type="Google" id="ProtNLM"/>
    </source>
</evidence>